<dbReference type="InterPro" id="IPR023996">
    <property type="entry name" value="TonB-dep_OMP_SusC/RagA"/>
</dbReference>
<dbReference type="InterPro" id="IPR039426">
    <property type="entry name" value="TonB-dep_rcpt-like"/>
</dbReference>
<keyword evidence="2 7" id="KW-0813">Transport</keyword>
<keyword evidence="4 7" id="KW-0812">Transmembrane</keyword>
<evidence type="ECO:0000256" key="3">
    <source>
        <dbReference type="ARBA" id="ARBA00022452"/>
    </source>
</evidence>
<dbReference type="InterPro" id="IPR023997">
    <property type="entry name" value="TonB-dep_OMP_SusC/RagA_CS"/>
</dbReference>
<dbReference type="Gene3D" id="2.60.40.1120">
    <property type="entry name" value="Carboxypeptidase-like, regulatory domain"/>
    <property type="match status" value="1"/>
</dbReference>
<dbReference type="SUPFAM" id="SSF56935">
    <property type="entry name" value="Porins"/>
    <property type="match status" value="1"/>
</dbReference>
<dbReference type="Pfam" id="PF13715">
    <property type="entry name" value="CarbopepD_reg_2"/>
    <property type="match status" value="1"/>
</dbReference>
<feature type="domain" description="TonB-dependent receptor plug" evidence="9">
    <location>
        <begin position="114"/>
        <end position="220"/>
    </location>
</feature>
<dbReference type="NCBIfam" id="TIGR04056">
    <property type="entry name" value="OMP_RagA_SusC"/>
    <property type="match status" value="1"/>
</dbReference>
<keyword evidence="11" id="KW-1185">Reference proteome</keyword>
<evidence type="ECO:0000256" key="4">
    <source>
        <dbReference type="ARBA" id="ARBA00022692"/>
    </source>
</evidence>
<dbReference type="RefSeq" id="WP_345369217.1">
    <property type="nucleotide sequence ID" value="NZ_BAABJX010000015.1"/>
</dbReference>
<evidence type="ECO:0000256" key="6">
    <source>
        <dbReference type="ARBA" id="ARBA00023237"/>
    </source>
</evidence>
<evidence type="ECO:0000256" key="1">
    <source>
        <dbReference type="ARBA" id="ARBA00004571"/>
    </source>
</evidence>
<evidence type="ECO:0000256" key="2">
    <source>
        <dbReference type="ARBA" id="ARBA00022448"/>
    </source>
</evidence>
<dbReference type="Gene3D" id="2.40.170.20">
    <property type="entry name" value="TonB-dependent receptor, beta-barrel domain"/>
    <property type="match status" value="1"/>
</dbReference>
<protein>
    <submittedName>
        <fullName evidence="10">TonB-dependent receptor</fullName>
    </submittedName>
</protein>
<feature type="chain" id="PRO_5046811017" evidence="8">
    <location>
        <begin position="21"/>
        <end position="1011"/>
    </location>
</feature>
<dbReference type="InterPro" id="IPR008969">
    <property type="entry name" value="CarboxyPept-like_regulatory"/>
</dbReference>
<evidence type="ECO:0000256" key="7">
    <source>
        <dbReference type="PROSITE-ProRule" id="PRU01360"/>
    </source>
</evidence>
<keyword evidence="5 7" id="KW-0472">Membrane</keyword>
<dbReference type="NCBIfam" id="TIGR04057">
    <property type="entry name" value="SusC_RagA_signa"/>
    <property type="match status" value="1"/>
</dbReference>
<evidence type="ECO:0000256" key="5">
    <source>
        <dbReference type="ARBA" id="ARBA00023136"/>
    </source>
</evidence>
<comment type="subcellular location">
    <subcellularLocation>
        <location evidence="1 7">Cell outer membrane</location>
        <topology evidence="1 7">Multi-pass membrane protein</topology>
    </subcellularLocation>
</comment>
<evidence type="ECO:0000313" key="11">
    <source>
        <dbReference type="Proteomes" id="UP001500298"/>
    </source>
</evidence>
<dbReference type="InterPro" id="IPR037066">
    <property type="entry name" value="Plug_dom_sf"/>
</dbReference>
<comment type="similarity">
    <text evidence="7">Belongs to the TonB-dependent receptor family.</text>
</comment>
<dbReference type="InterPro" id="IPR036942">
    <property type="entry name" value="Beta-barrel_TonB_sf"/>
</dbReference>
<evidence type="ECO:0000313" key="10">
    <source>
        <dbReference type="EMBL" id="GAA4825093.1"/>
    </source>
</evidence>
<keyword evidence="6 7" id="KW-0998">Cell outer membrane</keyword>
<dbReference type="Proteomes" id="UP001500298">
    <property type="component" value="Unassembled WGS sequence"/>
</dbReference>
<name>A0ABP9D372_9BACT</name>
<keyword evidence="8" id="KW-0732">Signal</keyword>
<evidence type="ECO:0000256" key="8">
    <source>
        <dbReference type="SAM" id="SignalP"/>
    </source>
</evidence>
<dbReference type="EMBL" id="BAABJX010000015">
    <property type="protein sequence ID" value="GAA4825093.1"/>
    <property type="molecule type" value="Genomic_DNA"/>
</dbReference>
<dbReference type="SUPFAM" id="SSF49464">
    <property type="entry name" value="Carboxypeptidase regulatory domain-like"/>
    <property type="match status" value="1"/>
</dbReference>
<comment type="caution">
    <text evidence="10">The sequence shown here is derived from an EMBL/GenBank/DDBJ whole genome shotgun (WGS) entry which is preliminary data.</text>
</comment>
<proteinExistence type="inferred from homology"/>
<keyword evidence="10" id="KW-0675">Receptor</keyword>
<dbReference type="PROSITE" id="PS52016">
    <property type="entry name" value="TONB_DEPENDENT_REC_3"/>
    <property type="match status" value="1"/>
</dbReference>
<dbReference type="Gene3D" id="2.170.130.10">
    <property type="entry name" value="TonB-dependent receptor, plug domain"/>
    <property type="match status" value="1"/>
</dbReference>
<organism evidence="10 11">
    <name type="scientific">Algivirga pacifica</name>
    <dbReference type="NCBI Taxonomy" id="1162670"/>
    <lineage>
        <taxon>Bacteria</taxon>
        <taxon>Pseudomonadati</taxon>
        <taxon>Bacteroidota</taxon>
        <taxon>Cytophagia</taxon>
        <taxon>Cytophagales</taxon>
        <taxon>Flammeovirgaceae</taxon>
        <taxon>Algivirga</taxon>
    </lineage>
</organism>
<dbReference type="InterPro" id="IPR012910">
    <property type="entry name" value="Plug_dom"/>
</dbReference>
<gene>
    <name evidence="10" type="ORF">GCM10023331_06900</name>
</gene>
<reference evidence="11" key="1">
    <citation type="journal article" date="2019" name="Int. J. Syst. Evol. Microbiol.">
        <title>The Global Catalogue of Microorganisms (GCM) 10K type strain sequencing project: providing services to taxonomists for standard genome sequencing and annotation.</title>
        <authorList>
            <consortium name="The Broad Institute Genomics Platform"/>
            <consortium name="The Broad Institute Genome Sequencing Center for Infectious Disease"/>
            <person name="Wu L."/>
            <person name="Ma J."/>
        </authorList>
    </citation>
    <scope>NUCLEOTIDE SEQUENCE [LARGE SCALE GENOMIC DNA]</scope>
    <source>
        <strain evidence="11">JCM 18326</strain>
    </source>
</reference>
<evidence type="ECO:0000259" key="9">
    <source>
        <dbReference type="Pfam" id="PF07715"/>
    </source>
</evidence>
<feature type="signal peptide" evidence="8">
    <location>
        <begin position="1"/>
        <end position="20"/>
    </location>
</feature>
<accession>A0ABP9D372</accession>
<keyword evidence="3 7" id="KW-1134">Transmembrane beta strand</keyword>
<sequence length="1011" mass="110414">MKKLLLLLTFMACTMSWLYAQQVQVQGTVTSSDDQMGLPGVNVSVKGTTKGTVTDMDGKFSLYVDKGVTLVVSYIGYKTKEVTVENQSNLALTLEVNPAQLSEVVVVGYGTQKRKDLTGAVSSIDGGALQDMSVPRIEQALAGRAAGVQISTTDASPGAGMNIRIRGDNSINANNAPLVVIDGFIGGDLSTLNNADIESFQILKDASATAIYGSRGANGVIIVTTKTGREGKTEVALTAEYGVQQLSKKLDLMDAGEYWAVRTANEQDIDRDSWEVSNVDTTGVGTDWQDAITQEAVVQRYNLRVTGGGSSTRYAAFFDYFGQDGLVKGSGYDKGTFRLNLDHDVSNKLTVGTRMVYYNASTNNTLVNGGYGSLGGPITLNALRFPPIIPVMSEEGDYNIFFNNSSQVDNPVKVADLRMKEQQRDYLRVSGYLEYALIPDLKYRLNVGYLTQNHNGQEYISKELQAALNEGIARIDNWTSSRWLVENTLSYTKTLGEKHNLNALVGFTTQLDERFRSGLAVSGFSTEVLSVNNVGVAENVLGSYSELTESKQMSVLGRLNYSYDGKYLLTMTGRSDGSSVFAKNNKWAFFPSASIGWNINEEEFLKSVDQVSTLKLRAGYGESGNQAIQPYQSLASYGTGIIYTKGSTQLNNGVAPERLSNSNLRWETTVQTNIGLDMGFYNERLTATMDLYRKETNDLLYEARLAPNSGFTSQLQNIGSIENKGLELSLSARLIEKKDFSWDVSGNVSFVRNKILDLGADSLVVMDISGGAMGGGFRENGALVVGQPLGQIYGYEYIGIYQDQGEVDALPRAGAAPGRPKYADINGDGEVNADDRTVIGNALPDFYYGLSTNLTYKNIGLNVVLRGVQGVQVANLGKVNLLRPGGLNNGLREVMDYWTPENGSNDMIAVGQTWDEMSSRFVEDASFLRVQNISLSYNVPSQWLEKAGVKSLRLYANAVNWFTFTDYSGYDPEVNSRQNDDSNYQNNVQRGIDNGAYPAAKQLMFGLNLSF</sequence>
<dbReference type="Pfam" id="PF07715">
    <property type="entry name" value="Plug"/>
    <property type="match status" value="1"/>
</dbReference>